<evidence type="ECO:0000259" key="2">
    <source>
        <dbReference type="Pfam" id="PF19040"/>
    </source>
</evidence>
<dbReference type="InterPro" id="IPR043968">
    <property type="entry name" value="SGNH"/>
</dbReference>
<organism evidence="3 4">
    <name type="scientific">Nocardioides nanhaiensis</name>
    <dbReference type="NCBI Taxonomy" id="1476871"/>
    <lineage>
        <taxon>Bacteria</taxon>
        <taxon>Bacillati</taxon>
        <taxon>Actinomycetota</taxon>
        <taxon>Actinomycetes</taxon>
        <taxon>Propionibacteriales</taxon>
        <taxon>Nocardioidaceae</taxon>
        <taxon>Nocardioides</taxon>
    </lineage>
</organism>
<feature type="compositionally biased region" description="Basic and acidic residues" evidence="1">
    <location>
        <begin position="84"/>
        <end position="95"/>
    </location>
</feature>
<proteinExistence type="predicted"/>
<feature type="domain" description="SGNH" evidence="2">
    <location>
        <begin position="112"/>
        <end position="351"/>
    </location>
</feature>
<dbReference type="SUPFAM" id="SSF52266">
    <property type="entry name" value="SGNH hydrolase"/>
    <property type="match status" value="1"/>
</dbReference>
<evidence type="ECO:0000313" key="3">
    <source>
        <dbReference type="EMBL" id="GAA4686453.1"/>
    </source>
</evidence>
<reference evidence="4" key="1">
    <citation type="journal article" date="2019" name="Int. J. Syst. Evol. Microbiol.">
        <title>The Global Catalogue of Microorganisms (GCM) 10K type strain sequencing project: providing services to taxonomists for standard genome sequencing and annotation.</title>
        <authorList>
            <consortium name="The Broad Institute Genomics Platform"/>
            <consortium name="The Broad Institute Genome Sequencing Center for Infectious Disease"/>
            <person name="Wu L."/>
            <person name="Ma J."/>
        </authorList>
    </citation>
    <scope>NUCLEOTIDE SEQUENCE [LARGE SCALE GENOMIC DNA]</scope>
    <source>
        <strain evidence="4">JCM 18127</strain>
    </source>
</reference>
<dbReference type="Proteomes" id="UP001500621">
    <property type="component" value="Unassembled WGS sequence"/>
</dbReference>
<feature type="region of interest" description="Disordered" evidence="1">
    <location>
        <begin position="41"/>
        <end position="97"/>
    </location>
</feature>
<name>A0ABP8WBU2_9ACTN</name>
<dbReference type="EMBL" id="BAABIM010000002">
    <property type="protein sequence ID" value="GAA4686453.1"/>
    <property type="molecule type" value="Genomic_DNA"/>
</dbReference>
<dbReference type="Pfam" id="PF19040">
    <property type="entry name" value="SGNH"/>
    <property type="match status" value="1"/>
</dbReference>
<gene>
    <name evidence="3" type="ORF">GCM10023226_25310</name>
</gene>
<protein>
    <recommendedName>
        <fullName evidence="2">SGNH domain-containing protein</fullName>
    </recommendedName>
</protein>
<dbReference type="RefSeq" id="WP_345266326.1">
    <property type="nucleotide sequence ID" value="NZ_BAABIM010000002.1"/>
</dbReference>
<sequence>MPLGDPATTVRRDRTRHLPRLLVSTVLMALVVTLVPATSGAAPVPAADRTADRTPARGPATGGTAYLPGDLPGEPAGSGQRGGASREEVDPRSLDYPRMPQRCATFRQKVPLTPTTCKIRWTNEKRPTVVLWGDSHAWQFLPAVRKAIQGKKVNLVAFIFGGCVPAKPDMRIWRGQPCAETSARAIKFLDGLAKRDRDVRVVMGAYWGANLDQVYYYRNEGEKKTHADRRQYVLRYTVPLFTWLGKRDIRTDVLAMSPVVVPPNPDCQPGPTPYDCPIDRRISLYKEAYVDQWVRQRVRDLPAGARYLDYQSQLCDAAVCRPHQAWGVYTWFDHYHLSQTTTERMAGMFAPTVTKLLSRAKNRRR</sequence>
<evidence type="ECO:0000256" key="1">
    <source>
        <dbReference type="SAM" id="MobiDB-lite"/>
    </source>
</evidence>
<evidence type="ECO:0000313" key="4">
    <source>
        <dbReference type="Proteomes" id="UP001500621"/>
    </source>
</evidence>
<keyword evidence="4" id="KW-1185">Reference proteome</keyword>
<accession>A0ABP8WBU2</accession>
<comment type="caution">
    <text evidence="3">The sequence shown here is derived from an EMBL/GenBank/DDBJ whole genome shotgun (WGS) entry which is preliminary data.</text>
</comment>